<feature type="region of interest" description="Disordered" evidence="1">
    <location>
        <begin position="161"/>
        <end position="208"/>
    </location>
</feature>
<evidence type="ECO:0000313" key="4">
    <source>
        <dbReference type="Proteomes" id="UP001175000"/>
    </source>
</evidence>
<proteinExistence type="predicted"/>
<gene>
    <name evidence="3" type="ORF">B0T14DRAFT_259464</name>
</gene>
<feature type="chain" id="PRO_5041337703" evidence="2">
    <location>
        <begin position="22"/>
        <end position="208"/>
    </location>
</feature>
<evidence type="ECO:0000256" key="1">
    <source>
        <dbReference type="SAM" id="MobiDB-lite"/>
    </source>
</evidence>
<evidence type="ECO:0000256" key="2">
    <source>
        <dbReference type="SAM" id="SignalP"/>
    </source>
</evidence>
<feature type="signal peptide" evidence="2">
    <location>
        <begin position="1"/>
        <end position="21"/>
    </location>
</feature>
<dbReference type="AlphaFoldDB" id="A0AA40BXD4"/>
<protein>
    <submittedName>
        <fullName evidence="3">Uncharacterized protein</fullName>
    </submittedName>
</protein>
<organism evidence="3 4">
    <name type="scientific">Immersiella caudata</name>
    <dbReference type="NCBI Taxonomy" id="314043"/>
    <lineage>
        <taxon>Eukaryota</taxon>
        <taxon>Fungi</taxon>
        <taxon>Dikarya</taxon>
        <taxon>Ascomycota</taxon>
        <taxon>Pezizomycotina</taxon>
        <taxon>Sordariomycetes</taxon>
        <taxon>Sordariomycetidae</taxon>
        <taxon>Sordariales</taxon>
        <taxon>Lasiosphaeriaceae</taxon>
        <taxon>Immersiella</taxon>
    </lineage>
</organism>
<keyword evidence="2" id="KW-0732">Signal</keyword>
<dbReference type="Proteomes" id="UP001175000">
    <property type="component" value="Unassembled WGS sequence"/>
</dbReference>
<accession>A0AA40BXD4</accession>
<dbReference type="EMBL" id="JAULSU010000005">
    <property type="protein sequence ID" value="KAK0617153.1"/>
    <property type="molecule type" value="Genomic_DNA"/>
</dbReference>
<sequence length="208" mass="23513">MNDVECVILTVLFLITQHRTATTTEKLARETWKKDAGRVRKKGEWIKHPDVELDANISVFYDVLVDWADRRREGPLPSGVTDPVTWPAYEKPPEDPVTFVEKYSYRIEANVAGRGRLVDRIRAGRPVLNWVRPITSKLDPNRPILATGRYADEEPVIEFTQVPDPSRGFPQAPLGIDGLKRQGTTTSSHEVGGGDGTGLKRKRDRWEV</sequence>
<comment type="caution">
    <text evidence="3">The sequence shown here is derived from an EMBL/GenBank/DDBJ whole genome shotgun (WGS) entry which is preliminary data.</text>
</comment>
<name>A0AA40BXD4_9PEZI</name>
<keyword evidence="4" id="KW-1185">Reference proteome</keyword>
<evidence type="ECO:0000313" key="3">
    <source>
        <dbReference type="EMBL" id="KAK0617153.1"/>
    </source>
</evidence>
<reference evidence="3" key="1">
    <citation type="submission" date="2023-06" db="EMBL/GenBank/DDBJ databases">
        <title>Genome-scale phylogeny and comparative genomics of the fungal order Sordariales.</title>
        <authorList>
            <consortium name="Lawrence Berkeley National Laboratory"/>
            <person name="Hensen N."/>
            <person name="Bonometti L."/>
            <person name="Westerberg I."/>
            <person name="Brannstrom I.O."/>
            <person name="Guillou S."/>
            <person name="Cros-Aarteil S."/>
            <person name="Calhoun S."/>
            <person name="Haridas S."/>
            <person name="Kuo A."/>
            <person name="Mondo S."/>
            <person name="Pangilinan J."/>
            <person name="Riley R."/>
            <person name="Labutti K."/>
            <person name="Andreopoulos B."/>
            <person name="Lipzen A."/>
            <person name="Chen C."/>
            <person name="Yanf M."/>
            <person name="Daum C."/>
            <person name="Ng V."/>
            <person name="Clum A."/>
            <person name="Steindorff A."/>
            <person name="Ohm R."/>
            <person name="Martin F."/>
            <person name="Silar P."/>
            <person name="Natvig D."/>
            <person name="Lalanne C."/>
            <person name="Gautier V."/>
            <person name="Ament-Velasquez S.L."/>
            <person name="Kruys A."/>
            <person name="Hutchinson M.I."/>
            <person name="Powell A.J."/>
            <person name="Barry K."/>
            <person name="Miller A.N."/>
            <person name="Grigoriev I.V."/>
            <person name="Debuchy R."/>
            <person name="Gladieux P."/>
            <person name="Thoren M.H."/>
            <person name="Johannesson H."/>
        </authorList>
    </citation>
    <scope>NUCLEOTIDE SEQUENCE</scope>
    <source>
        <strain evidence="3">CBS 606.72</strain>
    </source>
</reference>
<feature type="compositionally biased region" description="Basic residues" evidence="1">
    <location>
        <begin position="199"/>
        <end position="208"/>
    </location>
</feature>